<evidence type="ECO:0000313" key="2">
    <source>
        <dbReference type="Proteomes" id="UP000276133"/>
    </source>
</evidence>
<dbReference type="EMBL" id="REGN01000421">
    <property type="protein sequence ID" value="RNA42044.1"/>
    <property type="molecule type" value="Genomic_DNA"/>
</dbReference>
<name>A0A3M7T1Y0_BRAPC</name>
<comment type="caution">
    <text evidence="1">The sequence shown here is derived from an EMBL/GenBank/DDBJ whole genome shotgun (WGS) entry which is preliminary data.</text>
</comment>
<dbReference type="AlphaFoldDB" id="A0A3M7T1Y0"/>
<accession>A0A3M7T1Y0</accession>
<dbReference type="Proteomes" id="UP000276133">
    <property type="component" value="Unassembled WGS sequence"/>
</dbReference>
<sequence length="127" mass="14835">MREVCLDNFEIKILLKDESYLVNGNNSSVAIHMSSISVFPIELIRYEGSGLKAFWVEDRSFQYSCLMGAVRFVPFLLHYLHLQDRKVLEGHRLQLTHVIRIKAKKASLLLIRDCDVCFESKYCSWSY</sequence>
<reference evidence="1 2" key="1">
    <citation type="journal article" date="2018" name="Sci. Rep.">
        <title>Genomic signatures of local adaptation to the degree of environmental predictability in rotifers.</title>
        <authorList>
            <person name="Franch-Gras L."/>
            <person name="Hahn C."/>
            <person name="Garcia-Roger E.M."/>
            <person name="Carmona M.J."/>
            <person name="Serra M."/>
            <person name="Gomez A."/>
        </authorList>
    </citation>
    <scope>NUCLEOTIDE SEQUENCE [LARGE SCALE GENOMIC DNA]</scope>
    <source>
        <strain evidence="1">HYR1</strain>
    </source>
</reference>
<gene>
    <name evidence="1" type="ORF">BpHYR1_021749</name>
</gene>
<organism evidence="1 2">
    <name type="scientific">Brachionus plicatilis</name>
    <name type="common">Marine rotifer</name>
    <name type="synonym">Brachionus muelleri</name>
    <dbReference type="NCBI Taxonomy" id="10195"/>
    <lineage>
        <taxon>Eukaryota</taxon>
        <taxon>Metazoa</taxon>
        <taxon>Spiralia</taxon>
        <taxon>Gnathifera</taxon>
        <taxon>Rotifera</taxon>
        <taxon>Eurotatoria</taxon>
        <taxon>Monogononta</taxon>
        <taxon>Pseudotrocha</taxon>
        <taxon>Ploima</taxon>
        <taxon>Brachionidae</taxon>
        <taxon>Brachionus</taxon>
    </lineage>
</organism>
<evidence type="ECO:0000313" key="1">
    <source>
        <dbReference type="EMBL" id="RNA42044.1"/>
    </source>
</evidence>
<proteinExistence type="predicted"/>
<protein>
    <submittedName>
        <fullName evidence="1">Uncharacterized protein</fullName>
    </submittedName>
</protein>
<keyword evidence="2" id="KW-1185">Reference proteome</keyword>